<dbReference type="InterPro" id="IPR049449">
    <property type="entry name" value="TesB_ACOT8-like_N"/>
</dbReference>
<dbReference type="InterPro" id="IPR029069">
    <property type="entry name" value="HotDog_dom_sf"/>
</dbReference>
<keyword evidence="4" id="KW-1185">Reference proteome</keyword>
<comment type="caution">
    <text evidence="3">The sequence shown here is derived from an EMBL/GenBank/DDBJ whole genome shotgun (WGS) entry which is preliminary data.</text>
</comment>
<organism evidence="3 4">
    <name type="scientific">Nocardiopsis codii</name>
    <dbReference type="NCBI Taxonomy" id="3065942"/>
    <lineage>
        <taxon>Bacteria</taxon>
        <taxon>Bacillati</taxon>
        <taxon>Actinomycetota</taxon>
        <taxon>Actinomycetes</taxon>
        <taxon>Streptosporangiales</taxon>
        <taxon>Nocardiopsidaceae</taxon>
        <taxon>Nocardiopsis</taxon>
    </lineage>
</organism>
<reference evidence="3 4" key="1">
    <citation type="submission" date="2023-08" db="EMBL/GenBank/DDBJ databases">
        <authorList>
            <person name="Girao M."/>
            <person name="Carvalho M.F."/>
        </authorList>
    </citation>
    <scope>NUCLEOTIDE SEQUENCE [LARGE SCALE GENOMIC DNA]</scope>
    <source>
        <strain evidence="3 4">CT-R113</strain>
    </source>
</reference>
<sequence>MTRTAQSRTFEEATAITASGPGAYVADVDPLWTVVGNPNGGYLQAIMARAAVAASSHPHVVAASTHFLSVPRPGRVSLDVETLRQGRSITQVRVRLSQDATPRAESVFSLGSLSEAGQARWASDGLPAAGAPFEDCPRFLPPREGFAVELLHQVHLHLEPESLSSVHGAPRGIGELRGWLDLPGGEAFDPASLLFAADALPPATFDIAFTGWVPTVELSTYVRSLPAPGPVHVVFEANLVQDGRVDETCTVRDGRGTIVAQSHQLAGIRMD</sequence>
<feature type="domain" description="Acyl-CoA thioesterase-like C-terminal" evidence="2">
    <location>
        <begin position="134"/>
        <end position="266"/>
    </location>
</feature>
<dbReference type="InterPro" id="IPR049450">
    <property type="entry name" value="ACOT8-like_C"/>
</dbReference>
<dbReference type="Proteomes" id="UP001356095">
    <property type="component" value="Unassembled WGS sequence"/>
</dbReference>
<feature type="domain" description="Acyl-CoA thioesterase-like N-terminal HotDog" evidence="1">
    <location>
        <begin position="30"/>
        <end position="108"/>
    </location>
</feature>
<dbReference type="PANTHER" id="PTHR38110">
    <property type="entry name" value="CHROMOSOME 23, WHOLE GENOME SHOTGUN SEQUENCE"/>
    <property type="match status" value="1"/>
</dbReference>
<evidence type="ECO:0000259" key="1">
    <source>
        <dbReference type="Pfam" id="PF13622"/>
    </source>
</evidence>
<dbReference type="InterPro" id="IPR042171">
    <property type="entry name" value="Acyl-CoA_hotdog"/>
</dbReference>
<dbReference type="Pfam" id="PF20789">
    <property type="entry name" value="4HBT_3C"/>
    <property type="match status" value="1"/>
</dbReference>
<dbReference type="SUPFAM" id="SSF54637">
    <property type="entry name" value="Thioesterase/thiol ester dehydrase-isomerase"/>
    <property type="match status" value="2"/>
</dbReference>
<dbReference type="PANTHER" id="PTHR38110:SF1">
    <property type="entry name" value="THIOESTERASE DOMAIN-CONTAINING PROTEIN"/>
    <property type="match status" value="1"/>
</dbReference>
<evidence type="ECO:0000313" key="3">
    <source>
        <dbReference type="EMBL" id="MEE2037676.1"/>
    </source>
</evidence>
<name>A0ABU7K602_9ACTN</name>
<dbReference type="RefSeq" id="WP_330091470.1">
    <property type="nucleotide sequence ID" value="NZ_JAUZMY010000008.1"/>
</dbReference>
<proteinExistence type="predicted"/>
<dbReference type="Pfam" id="PF13622">
    <property type="entry name" value="4HBT_3"/>
    <property type="match status" value="1"/>
</dbReference>
<accession>A0ABU7K602</accession>
<dbReference type="Gene3D" id="2.40.160.210">
    <property type="entry name" value="Acyl-CoA thioesterase, double hotdog domain"/>
    <property type="match status" value="1"/>
</dbReference>
<evidence type="ECO:0000313" key="4">
    <source>
        <dbReference type="Proteomes" id="UP001356095"/>
    </source>
</evidence>
<dbReference type="InterPro" id="IPR052389">
    <property type="entry name" value="Sec_Metab_Biosynth-Assoc"/>
</dbReference>
<evidence type="ECO:0000259" key="2">
    <source>
        <dbReference type="Pfam" id="PF20789"/>
    </source>
</evidence>
<dbReference type="EMBL" id="JAUZMY010000008">
    <property type="protein sequence ID" value="MEE2037676.1"/>
    <property type="molecule type" value="Genomic_DNA"/>
</dbReference>
<protein>
    <submittedName>
        <fullName evidence="3">Thioesterase family protein</fullName>
    </submittedName>
</protein>
<gene>
    <name evidence="3" type="ORF">Q8791_10640</name>
</gene>